<keyword evidence="6" id="KW-1185">Reference proteome</keyword>
<keyword evidence="2" id="KW-0238">DNA-binding</keyword>
<name>A0A928ZWP2_LEPEC</name>
<proteinExistence type="predicted"/>
<evidence type="ECO:0000256" key="1">
    <source>
        <dbReference type="ARBA" id="ARBA00023015"/>
    </source>
</evidence>
<dbReference type="CDD" id="cd00093">
    <property type="entry name" value="HTH_XRE"/>
    <property type="match status" value="1"/>
</dbReference>
<dbReference type="Proteomes" id="UP000615026">
    <property type="component" value="Unassembled WGS sequence"/>
</dbReference>
<sequence length="79" mass="9044">MPDSDKDQNFVKLRERASLTQRQVAEELGVTVTTISSWETGRKEPRLDFRQVEKLMELYSCSISDLADALDELRSAKNP</sequence>
<evidence type="ECO:0000313" key="5">
    <source>
        <dbReference type="EMBL" id="MBE9068854.1"/>
    </source>
</evidence>
<comment type="caution">
    <text evidence="5">The sequence shown here is derived from an EMBL/GenBank/DDBJ whole genome shotgun (WGS) entry which is preliminary data.</text>
</comment>
<reference evidence="5" key="1">
    <citation type="submission" date="2020-10" db="EMBL/GenBank/DDBJ databases">
        <authorList>
            <person name="Castelo-Branco R."/>
            <person name="Eusebio N."/>
            <person name="Adriana R."/>
            <person name="Vieira A."/>
            <person name="Brugerolle De Fraissinette N."/>
            <person name="Rezende De Castro R."/>
            <person name="Schneider M.P."/>
            <person name="Vasconcelos V."/>
            <person name="Leao P.N."/>
        </authorList>
    </citation>
    <scope>NUCLEOTIDE SEQUENCE</scope>
    <source>
        <strain evidence="5">LEGE 11479</strain>
    </source>
</reference>
<gene>
    <name evidence="5" type="ORF">IQ260_19605</name>
</gene>
<evidence type="ECO:0000256" key="2">
    <source>
        <dbReference type="ARBA" id="ARBA00023125"/>
    </source>
</evidence>
<accession>A0A928ZWP2</accession>
<dbReference type="GO" id="GO:0003677">
    <property type="term" value="F:DNA binding"/>
    <property type="evidence" value="ECO:0007669"/>
    <property type="project" value="UniProtKB-KW"/>
</dbReference>
<evidence type="ECO:0000259" key="4">
    <source>
        <dbReference type="PROSITE" id="PS50943"/>
    </source>
</evidence>
<evidence type="ECO:0000256" key="3">
    <source>
        <dbReference type="ARBA" id="ARBA00023163"/>
    </source>
</evidence>
<evidence type="ECO:0000313" key="6">
    <source>
        <dbReference type="Proteomes" id="UP000615026"/>
    </source>
</evidence>
<keyword evidence="3" id="KW-0804">Transcription</keyword>
<dbReference type="InterPro" id="IPR001387">
    <property type="entry name" value="Cro/C1-type_HTH"/>
</dbReference>
<dbReference type="PANTHER" id="PTHR36511:SF3">
    <property type="entry name" value="ANTITOXIN HIGA-2"/>
    <property type="match status" value="1"/>
</dbReference>
<organism evidence="5 6">
    <name type="scientific">Leptolyngbya cf. ectocarpi LEGE 11479</name>
    <dbReference type="NCBI Taxonomy" id="1828722"/>
    <lineage>
        <taxon>Bacteria</taxon>
        <taxon>Bacillati</taxon>
        <taxon>Cyanobacteriota</taxon>
        <taxon>Cyanophyceae</taxon>
        <taxon>Leptolyngbyales</taxon>
        <taxon>Leptolyngbyaceae</taxon>
        <taxon>Leptolyngbya group</taxon>
        <taxon>Leptolyngbya</taxon>
    </lineage>
</organism>
<dbReference type="AlphaFoldDB" id="A0A928ZWP2"/>
<protein>
    <submittedName>
        <fullName evidence="5">Helix-turn-helix transcriptional regulator</fullName>
    </submittedName>
</protein>
<dbReference type="PANTHER" id="PTHR36511">
    <property type="entry name" value="MERR FAMILY BACTERIAL REGULATORY PROTEIN"/>
    <property type="match status" value="1"/>
</dbReference>
<dbReference type="RefSeq" id="WP_193994781.1">
    <property type="nucleotide sequence ID" value="NZ_JADEXP010000208.1"/>
</dbReference>
<dbReference type="Gene3D" id="1.10.260.40">
    <property type="entry name" value="lambda repressor-like DNA-binding domains"/>
    <property type="match status" value="1"/>
</dbReference>
<feature type="domain" description="HTH cro/C1-type" evidence="4">
    <location>
        <begin position="12"/>
        <end position="66"/>
    </location>
</feature>
<keyword evidence="1" id="KW-0805">Transcription regulation</keyword>
<dbReference type="PROSITE" id="PS50943">
    <property type="entry name" value="HTH_CROC1"/>
    <property type="match status" value="1"/>
</dbReference>
<dbReference type="EMBL" id="JADEXP010000208">
    <property type="protein sequence ID" value="MBE9068854.1"/>
    <property type="molecule type" value="Genomic_DNA"/>
</dbReference>
<dbReference type="InterPro" id="IPR052359">
    <property type="entry name" value="HTH-type_reg/antitoxin"/>
</dbReference>
<dbReference type="SMART" id="SM00530">
    <property type="entry name" value="HTH_XRE"/>
    <property type="match status" value="1"/>
</dbReference>
<dbReference type="InterPro" id="IPR010982">
    <property type="entry name" value="Lambda_DNA-bd_dom_sf"/>
</dbReference>
<dbReference type="SUPFAM" id="SSF47413">
    <property type="entry name" value="lambda repressor-like DNA-binding domains"/>
    <property type="match status" value="1"/>
</dbReference>
<dbReference type="Pfam" id="PF01381">
    <property type="entry name" value="HTH_3"/>
    <property type="match status" value="1"/>
</dbReference>